<accession>A0A0F9YKV7</accession>
<dbReference type="PRINTS" id="PR00988">
    <property type="entry name" value="URIDINKINASE"/>
</dbReference>
<proteinExistence type="predicted"/>
<protein>
    <recommendedName>
        <fullName evidence="2">uridine/cytidine kinase</fullName>
        <ecNumber evidence="2">2.7.1.48</ecNumber>
    </recommendedName>
</protein>
<keyword evidence="4" id="KW-0547">Nucleotide-binding</keyword>
<evidence type="ECO:0000313" key="7">
    <source>
        <dbReference type="EMBL" id="KKO12892.1"/>
    </source>
</evidence>
<evidence type="ECO:0000256" key="2">
    <source>
        <dbReference type="ARBA" id="ARBA00012137"/>
    </source>
</evidence>
<dbReference type="GO" id="GO:0005524">
    <property type="term" value="F:ATP binding"/>
    <property type="evidence" value="ECO:0007669"/>
    <property type="project" value="InterPro"/>
</dbReference>
<dbReference type="UniPathway" id="UPA00574">
    <property type="reaction ID" value="UER00637"/>
</dbReference>
<dbReference type="InterPro" id="IPR027417">
    <property type="entry name" value="P-loop_NTPase"/>
</dbReference>
<keyword evidence="3" id="KW-0808">Transferase</keyword>
<keyword evidence="5" id="KW-0418">Kinase</keyword>
<dbReference type="NCBIfam" id="TIGR00235">
    <property type="entry name" value="udk"/>
    <property type="match status" value="1"/>
</dbReference>
<organism evidence="7">
    <name type="scientific">marine sediment metagenome</name>
    <dbReference type="NCBI Taxonomy" id="412755"/>
    <lineage>
        <taxon>unclassified sequences</taxon>
        <taxon>metagenomes</taxon>
        <taxon>ecological metagenomes</taxon>
    </lineage>
</organism>
<dbReference type="Gene3D" id="3.40.50.300">
    <property type="entry name" value="P-loop containing nucleotide triphosphate hydrolases"/>
    <property type="match status" value="1"/>
</dbReference>
<evidence type="ECO:0000256" key="5">
    <source>
        <dbReference type="ARBA" id="ARBA00022777"/>
    </source>
</evidence>
<dbReference type="InterPro" id="IPR000764">
    <property type="entry name" value="Uridine_kinase-like"/>
</dbReference>
<dbReference type="AlphaFoldDB" id="A0A0F9YKV7"/>
<evidence type="ECO:0000259" key="6">
    <source>
        <dbReference type="Pfam" id="PF00485"/>
    </source>
</evidence>
<gene>
    <name evidence="7" type="ORF">LCGC14_0009090</name>
</gene>
<name>A0A0F9YKV7_9ZZZZ</name>
<dbReference type="EMBL" id="LAZR01000001">
    <property type="protein sequence ID" value="KKO12892.1"/>
    <property type="molecule type" value="Genomic_DNA"/>
</dbReference>
<sequence>MPDKLSVPATVIAITGASASGKSWLAATLRQQLESEFGDDHLAILAEDAYYRDQSHLPMEQRVQTNYDHPSAFDHELLAGHLLELRAGREIQMPQYDFCRHTRMSGSVAVRPVRVILVEGILLLSSVPLRQIIDFSVFVDTPLDICLMRRIRRDMEERGRSLASVIEQYERTVRPSYFAFVNPSREYADMIVTHEDQDDAAVEMVKNRIHRLLQA</sequence>
<evidence type="ECO:0000256" key="3">
    <source>
        <dbReference type="ARBA" id="ARBA00022679"/>
    </source>
</evidence>
<dbReference type="GO" id="GO:0004849">
    <property type="term" value="F:uridine kinase activity"/>
    <property type="evidence" value="ECO:0007669"/>
    <property type="project" value="UniProtKB-EC"/>
</dbReference>
<dbReference type="SUPFAM" id="SSF52540">
    <property type="entry name" value="P-loop containing nucleoside triphosphate hydrolases"/>
    <property type="match status" value="1"/>
</dbReference>
<dbReference type="InterPro" id="IPR006083">
    <property type="entry name" value="PRK/URK"/>
</dbReference>
<dbReference type="EC" id="2.7.1.48" evidence="2"/>
<dbReference type="PANTHER" id="PTHR10285">
    <property type="entry name" value="URIDINE KINASE"/>
    <property type="match status" value="1"/>
</dbReference>
<evidence type="ECO:0000256" key="4">
    <source>
        <dbReference type="ARBA" id="ARBA00022741"/>
    </source>
</evidence>
<dbReference type="GO" id="GO:0044206">
    <property type="term" value="P:UMP salvage"/>
    <property type="evidence" value="ECO:0007669"/>
    <property type="project" value="UniProtKB-UniPathway"/>
</dbReference>
<reference evidence="7" key="1">
    <citation type="journal article" date="2015" name="Nature">
        <title>Complex archaea that bridge the gap between prokaryotes and eukaryotes.</title>
        <authorList>
            <person name="Spang A."/>
            <person name="Saw J.H."/>
            <person name="Jorgensen S.L."/>
            <person name="Zaremba-Niedzwiedzka K."/>
            <person name="Martijn J."/>
            <person name="Lind A.E."/>
            <person name="van Eijk R."/>
            <person name="Schleper C."/>
            <person name="Guy L."/>
            <person name="Ettema T.J."/>
        </authorList>
    </citation>
    <scope>NUCLEOTIDE SEQUENCE</scope>
</reference>
<dbReference type="CDD" id="cd02023">
    <property type="entry name" value="UMPK"/>
    <property type="match status" value="1"/>
</dbReference>
<evidence type="ECO:0000256" key="1">
    <source>
        <dbReference type="ARBA" id="ARBA00004690"/>
    </source>
</evidence>
<feature type="domain" description="Phosphoribulokinase/uridine kinase" evidence="6">
    <location>
        <begin position="11"/>
        <end position="194"/>
    </location>
</feature>
<comment type="caution">
    <text evidence="7">The sequence shown here is derived from an EMBL/GenBank/DDBJ whole genome shotgun (WGS) entry which is preliminary data.</text>
</comment>
<comment type="pathway">
    <text evidence="1">Pyrimidine metabolism; UMP biosynthesis via salvage pathway; UMP from uridine: step 1/1.</text>
</comment>
<dbReference type="NCBIfam" id="NF004018">
    <property type="entry name" value="PRK05480.1"/>
    <property type="match status" value="1"/>
</dbReference>
<dbReference type="Pfam" id="PF00485">
    <property type="entry name" value="PRK"/>
    <property type="match status" value="1"/>
</dbReference>